<accession>A0A840UTH7</accession>
<dbReference type="InterPro" id="IPR000620">
    <property type="entry name" value="EamA_dom"/>
</dbReference>
<dbReference type="RefSeq" id="WP_183350603.1">
    <property type="nucleotide sequence ID" value="NZ_JACHEO010000009.1"/>
</dbReference>
<keyword evidence="9" id="KW-1185">Reference proteome</keyword>
<evidence type="ECO:0000256" key="1">
    <source>
        <dbReference type="ARBA" id="ARBA00004141"/>
    </source>
</evidence>
<proteinExistence type="inferred from homology"/>
<dbReference type="PANTHER" id="PTHR32322:SF2">
    <property type="entry name" value="EAMA DOMAIN-CONTAINING PROTEIN"/>
    <property type="match status" value="1"/>
</dbReference>
<dbReference type="GO" id="GO:0016020">
    <property type="term" value="C:membrane"/>
    <property type="evidence" value="ECO:0007669"/>
    <property type="project" value="UniProtKB-SubCell"/>
</dbReference>
<feature type="transmembrane region" description="Helical" evidence="6">
    <location>
        <begin position="163"/>
        <end position="186"/>
    </location>
</feature>
<evidence type="ECO:0000256" key="4">
    <source>
        <dbReference type="ARBA" id="ARBA00022989"/>
    </source>
</evidence>
<evidence type="ECO:0000256" key="2">
    <source>
        <dbReference type="ARBA" id="ARBA00007362"/>
    </source>
</evidence>
<evidence type="ECO:0000313" key="9">
    <source>
        <dbReference type="Proteomes" id="UP000539642"/>
    </source>
</evidence>
<name>A0A840UTH7_9BACT</name>
<dbReference type="Pfam" id="PF00892">
    <property type="entry name" value="EamA"/>
    <property type="match status" value="2"/>
</dbReference>
<dbReference type="Proteomes" id="UP000539642">
    <property type="component" value="Unassembled WGS sequence"/>
</dbReference>
<feature type="transmembrane region" description="Helical" evidence="6">
    <location>
        <begin position="23"/>
        <end position="48"/>
    </location>
</feature>
<evidence type="ECO:0000313" key="8">
    <source>
        <dbReference type="EMBL" id="MBB5348146.1"/>
    </source>
</evidence>
<reference evidence="8 9" key="1">
    <citation type="submission" date="2020-08" db="EMBL/GenBank/DDBJ databases">
        <title>Genomic Encyclopedia of Type Strains, Phase IV (KMG-IV): sequencing the most valuable type-strain genomes for metagenomic binning, comparative biology and taxonomic classification.</title>
        <authorList>
            <person name="Goeker M."/>
        </authorList>
    </citation>
    <scope>NUCLEOTIDE SEQUENCE [LARGE SCALE GENOMIC DNA]</scope>
    <source>
        <strain evidence="8 9">DSM 28570</strain>
    </source>
</reference>
<feature type="transmembrane region" description="Helical" evidence="6">
    <location>
        <begin position="84"/>
        <end position="106"/>
    </location>
</feature>
<keyword evidence="5 6" id="KW-0472">Membrane</keyword>
<evidence type="ECO:0000259" key="7">
    <source>
        <dbReference type="Pfam" id="PF00892"/>
    </source>
</evidence>
<feature type="transmembrane region" description="Helical" evidence="6">
    <location>
        <begin position="112"/>
        <end position="131"/>
    </location>
</feature>
<evidence type="ECO:0000256" key="3">
    <source>
        <dbReference type="ARBA" id="ARBA00022692"/>
    </source>
</evidence>
<feature type="transmembrane region" description="Helical" evidence="6">
    <location>
        <begin position="290"/>
        <end position="308"/>
    </location>
</feature>
<feature type="domain" description="EamA" evidence="7">
    <location>
        <begin position="27"/>
        <end position="156"/>
    </location>
</feature>
<dbReference type="PANTHER" id="PTHR32322">
    <property type="entry name" value="INNER MEMBRANE TRANSPORTER"/>
    <property type="match status" value="1"/>
</dbReference>
<dbReference type="EMBL" id="JACHEO010000009">
    <property type="protein sequence ID" value="MBB5348146.1"/>
    <property type="molecule type" value="Genomic_DNA"/>
</dbReference>
<dbReference type="SUPFAM" id="SSF103481">
    <property type="entry name" value="Multidrug resistance efflux transporter EmrE"/>
    <property type="match status" value="2"/>
</dbReference>
<comment type="caution">
    <text evidence="8">The sequence shown here is derived from an EMBL/GenBank/DDBJ whole genome shotgun (WGS) entry which is preliminary data.</text>
</comment>
<feature type="transmembrane region" description="Helical" evidence="6">
    <location>
        <begin position="54"/>
        <end position="72"/>
    </location>
</feature>
<dbReference type="AlphaFoldDB" id="A0A840UTH7"/>
<evidence type="ECO:0000256" key="6">
    <source>
        <dbReference type="SAM" id="Phobius"/>
    </source>
</evidence>
<feature type="transmembrane region" description="Helical" evidence="6">
    <location>
        <begin position="232"/>
        <end position="253"/>
    </location>
</feature>
<dbReference type="InterPro" id="IPR050638">
    <property type="entry name" value="AA-Vitamin_Transporters"/>
</dbReference>
<gene>
    <name evidence="8" type="ORF">HNQ81_001877</name>
</gene>
<comment type="similarity">
    <text evidence="2">Belongs to the EamA transporter family.</text>
</comment>
<evidence type="ECO:0000256" key="5">
    <source>
        <dbReference type="ARBA" id="ARBA00023136"/>
    </source>
</evidence>
<keyword evidence="4 6" id="KW-1133">Transmembrane helix</keyword>
<feature type="domain" description="EamA" evidence="7">
    <location>
        <begin position="171"/>
        <end position="306"/>
    </location>
</feature>
<organism evidence="8 9">
    <name type="scientific">Desulfoprunum benzoelyticum</name>
    <dbReference type="NCBI Taxonomy" id="1506996"/>
    <lineage>
        <taxon>Bacteria</taxon>
        <taxon>Pseudomonadati</taxon>
        <taxon>Thermodesulfobacteriota</taxon>
        <taxon>Desulfobulbia</taxon>
        <taxon>Desulfobulbales</taxon>
        <taxon>Desulfobulbaceae</taxon>
        <taxon>Desulfoprunum</taxon>
    </lineage>
</organism>
<comment type="subcellular location">
    <subcellularLocation>
        <location evidence="1">Membrane</location>
        <topology evidence="1">Multi-pass membrane protein</topology>
    </subcellularLocation>
</comment>
<protein>
    <submittedName>
        <fullName evidence="8">Drug/metabolite transporter (DMT)-like permease</fullName>
    </submittedName>
</protein>
<keyword evidence="3 6" id="KW-0812">Transmembrane</keyword>
<feature type="transmembrane region" description="Helical" evidence="6">
    <location>
        <begin position="138"/>
        <end position="157"/>
    </location>
</feature>
<feature type="transmembrane region" description="Helical" evidence="6">
    <location>
        <begin position="265"/>
        <end position="284"/>
    </location>
</feature>
<feature type="transmembrane region" description="Helical" evidence="6">
    <location>
        <begin position="198"/>
        <end position="220"/>
    </location>
</feature>
<dbReference type="InterPro" id="IPR037185">
    <property type="entry name" value="EmrE-like"/>
</dbReference>
<sequence>MDDRDVGDEEIVRGVNGGTGRSLAFIHLLMVICAALVSTSFTVGAAIAAGLDPAVLTLVRFLVATAMLGPYVALRHGTQFSWSLFGRAALISLCLVIFFWCMFLALRYTTALNTSVIFTLVPSIAGIYAVFLVRERLAARQLAALAVGMIGAVWVIFRGDPALLLAMAWNRGDVIFFGGCLAMGLYTPLVRRLHRGEAMVVLTFWILVTGSLWLLLLTAGRLPQVPWAEVPLMVWAGIAYLALFTTVISFFLTQYAIPIIGPTRVMAYSYCYPGMVVILDLVFGHGLPDLMVLPGVVIVIAAMLVLQYDRAGR</sequence>